<evidence type="ECO:0000313" key="1">
    <source>
        <dbReference type="EMBL" id="ETN85934.1"/>
    </source>
</evidence>
<gene>
    <name evidence="1" type="ORF">NECAME_16569</name>
</gene>
<protein>
    <submittedName>
        <fullName evidence="1">Uncharacterized protein</fullName>
    </submittedName>
</protein>
<name>W2TW78_NECAM</name>
<keyword evidence="2" id="KW-1185">Reference proteome</keyword>
<dbReference type="KEGG" id="nai:NECAME_16569"/>
<accession>W2TW78</accession>
<organism evidence="1 2">
    <name type="scientific">Necator americanus</name>
    <name type="common">Human hookworm</name>
    <dbReference type="NCBI Taxonomy" id="51031"/>
    <lineage>
        <taxon>Eukaryota</taxon>
        <taxon>Metazoa</taxon>
        <taxon>Ecdysozoa</taxon>
        <taxon>Nematoda</taxon>
        <taxon>Chromadorea</taxon>
        <taxon>Rhabditida</taxon>
        <taxon>Rhabditina</taxon>
        <taxon>Rhabditomorpha</taxon>
        <taxon>Strongyloidea</taxon>
        <taxon>Ancylostomatidae</taxon>
        <taxon>Bunostominae</taxon>
        <taxon>Necator</taxon>
    </lineage>
</organism>
<proteinExistence type="predicted"/>
<reference evidence="2" key="1">
    <citation type="journal article" date="2014" name="Nat. Genet.">
        <title>Genome of the human hookworm Necator americanus.</title>
        <authorList>
            <person name="Tang Y.T."/>
            <person name="Gao X."/>
            <person name="Rosa B.A."/>
            <person name="Abubucker S."/>
            <person name="Hallsworth-Pepin K."/>
            <person name="Martin J."/>
            <person name="Tyagi R."/>
            <person name="Heizer E."/>
            <person name="Zhang X."/>
            <person name="Bhonagiri-Palsikar V."/>
            <person name="Minx P."/>
            <person name="Warren W.C."/>
            <person name="Wang Q."/>
            <person name="Zhan B."/>
            <person name="Hotez P.J."/>
            <person name="Sternberg P.W."/>
            <person name="Dougall A."/>
            <person name="Gaze S.T."/>
            <person name="Mulvenna J."/>
            <person name="Sotillo J."/>
            <person name="Ranganathan S."/>
            <person name="Rabelo E.M."/>
            <person name="Wilson R.K."/>
            <person name="Felgner P.L."/>
            <person name="Bethony J."/>
            <person name="Hawdon J.M."/>
            <person name="Gasser R.B."/>
            <person name="Loukas A."/>
            <person name="Mitreva M."/>
        </authorList>
    </citation>
    <scope>NUCLEOTIDE SEQUENCE [LARGE SCALE GENOMIC DNA]</scope>
</reference>
<evidence type="ECO:0000313" key="2">
    <source>
        <dbReference type="Proteomes" id="UP000053676"/>
    </source>
</evidence>
<sequence>MPKLFVDERLKNFTLGPLMTSGGMHRAEVYKKGLRVPPYVILTNKFNDKRWIMHNCRNETKLNEKEYIDTGKASGTELPGREG</sequence>
<dbReference type="EMBL" id="KI657638">
    <property type="protein sequence ID" value="ETN85934.1"/>
    <property type="molecule type" value="Genomic_DNA"/>
</dbReference>
<dbReference type="Proteomes" id="UP000053676">
    <property type="component" value="Unassembled WGS sequence"/>
</dbReference>
<dbReference type="AlphaFoldDB" id="W2TW78"/>